<name>A0AAW0LAU5_QUESU</name>
<keyword evidence="3" id="KW-1185">Reference proteome</keyword>
<evidence type="ECO:0000256" key="1">
    <source>
        <dbReference type="SAM" id="MobiDB-lite"/>
    </source>
</evidence>
<comment type="caution">
    <text evidence="2">The sequence shown here is derived from an EMBL/GenBank/DDBJ whole genome shotgun (WGS) entry which is preliminary data.</text>
</comment>
<protein>
    <submittedName>
        <fullName evidence="2">Uncharacterized protein</fullName>
    </submittedName>
</protein>
<evidence type="ECO:0000313" key="3">
    <source>
        <dbReference type="Proteomes" id="UP000237347"/>
    </source>
</evidence>
<proteinExistence type="predicted"/>
<accession>A0AAW0LAU5</accession>
<organism evidence="2 3">
    <name type="scientific">Quercus suber</name>
    <name type="common">Cork oak</name>
    <dbReference type="NCBI Taxonomy" id="58331"/>
    <lineage>
        <taxon>Eukaryota</taxon>
        <taxon>Viridiplantae</taxon>
        <taxon>Streptophyta</taxon>
        <taxon>Embryophyta</taxon>
        <taxon>Tracheophyta</taxon>
        <taxon>Spermatophyta</taxon>
        <taxon>Magnoliopsida</taxon>
        <taxon>eudicotyledons</taxon>
        <taxon>Gunneridae</taxon>
        <taxon>Pentapetalae</taxon>
        <taxon>rosids</taxon>
        <taxon>fabids</taxon>
        <taxon>Fagales</taxon>
        <taxon>Fagaceae</taxon>
        <taxon>Quercus</taxon>
    </lineage>
</organism>
<reference evidence="2 3" key="1">
    <citation type="journal article" date="2018" name="Sci. Data">
        <title>The draft genome sequence of cork oak.</title>
        <authorList>
            <person name="Ramos A.M."/>
            <person name="Usie A."/>
            <person name="Barbosa P."/>
            <person name="Barros P.M."/>
            <person name="Capote T."/>
            <person name="Chaves I."/>
            <person name="Simoes F."/>
            <person name="Abreu I."/>
            <person name="Carrasquinho I."/>
            <person name="Faro C."/>
            <person name="Guimaraes J.B."/>
            <person name="Mendonca D."/>
            <person name="Nobrega F."/>
            <person name="Rodrigues L."/>
            <person name="Saibo N.J.M."/>
            <person name="Varela M.C."/>
            <person name="Egas C."/>
            <person name="Matos J."/>
            <person name="Miguel C.M."/>
            <person name="Oliveira M.M."/>
            <person name="Ricardo C.P."/>
            <person name="Goncalves S."/>
        </authorList>
    </citation>
    <scope>NUCLEOTIDE SEQUENCE [LARGE SCALE GENOMIC DNA]</scope>
    <source>
        <strain evidence="3">cv. HL8</strain>
    </source>
</reference>
<feature type="compositionally biased region" description="Polar residues" evidence="1">
    <location>
        <begin position="88"/>
        <end position="97"/>
    </location>
</feature>
<dbReference type="EMBL" id="PKMF04000132">
    <property type="protein sequence ID" value="KAK7848071.1"/>
    <property type="molecule type" value="Genomic_DNA"/>
</dbReference>
<dbReference type="AlphaFoldDB" id="A0AAW0LAU5"/>
<evidence type="ECO:0000313" key="2">
    <source>
        <dbReference type="EMBL" id="KAK7848071.1"/>
    </source>
</evidence>
<sequence>MDSDFIERLQRVSLTAEEDEVIMVRLGHRKKTLEEWSLSLPGRNLTGIQRLVVSLASDKAVREVILRNTSVPEFQWTPYAVNELFQPPRSNNPTEGNMEQMEEENRSSLPLSVVILLIVAVA</sequence>
<feature type="region of interest" description="Disordered" evidence="1">
    <location>
        <begin position="85"/>
        <end position="105"/>
    </location>
</feature>
<dbReference type="Proteomes" id="UP000237347">
    <property type="component" value="Unassembled WGS sequence"/>
</dbReference>
<gene>
    <name evidence="2" type="ORF">CFP56_005644</name>
</gene>